<evidence type="ECO:0008006" key="3">
    <source>
        <dbReference type="Google" id="ProtNLM"/>
    </source>
</evidence>
<comment type="caution">
    <text evidence="1">The sequence shown here is derived from an EMBL/GenBank/DDBJ whole genome shotgun (WGS) entry which is preliminary data.</text>
</comment>
<dbReference type="STRING" id="621456.BJP26_00465"/>
<protein>
    <recommendedName>
        <fullName evidence="3">XRE family transcriptional regulator</fullName>
    </recommendedName>
</protein>
<dbReference type="AlphaFoldDB" id="A0A175Y039"/>
<name>A0A175Y039_9SPHN</name>
<reference evidence="1" key="1">
    <citation type="submission" date="2016-03" db="EMBL/GenBank/DDBJ databases">
        <title>Sphingomonas melonis TY, whole genome shotgun sequencing.</title>
        <authorList>
            <person name="Wang H."/>
            <person name="Zhu P."/>
        </authorList>
    </citation>
    <scope>NUCLEOTIDE SEQUENCE [LARGE SCALE GENOMIC DNA]</scope>
    <source>
        <strain evidence="1">TY</strain>
    </source>
</reference>
<dbReference type="Proteomes" id="UP000078460">
    <property type="component" value="Unassembled WGS sequence"/>
</dbReference>
<proteinExistence type="predicted"/>
<dbReference type="RefSeq" id="WP_062125879.1">
    <property type="nucleotide sequence ID" value="NZ_CP017578.1"/>
</dbReference>
<sequence length="94" mass="10265">MKKLHLPALPKNEGARLLARRIQSAYRGNLPFASHCMQVSVTTLQGLVDGTIVPGEELVRDIARATQDGIGRQDWRSRPVGGWFDADVAGRKAA</sequence>
<gene>
    <name evidence="1" type="ORF">AVM11_08915</name>
</gene>
<accession>A0A175Y039</accession>
<evidence type="ECO:0000313" key="2">
    <source>
        <dbReference type="Proteomes" id="UP000078460"/>
    </source>
</evidence>
<dbReference type="EMBL" id="LQCK02000045">
    <property type="protein sequence ID" value="KZB94112.1"/>
    <property type="molecule type" value="Genomic_DNA"/>
</dbReference>
<dbReference type="OrthoDB" id="7583631at2"/>
<organism evidence="1 2">
    <name type="scientific">Sphingomonas melonis TY</name>
    <dbReference type="NCBI Taxonomy" id="621456"/>
    <lineage>
        <taxon>Bacteria</taxon>
        <taxon>Pseudomonadati</taxon>
        <taxon>Pseudomonadota</taxon>
        <taxon>Alphaproteobacteria</taxon>
        <taxon>Sphingomonadales</taxon>
        <taxon>Sphingomonadaceae</taxon>
        <taxon>Sphingomonas</taxon>
    </lineage>
</organism>
<keyword evidence="2" id="KW-1185">Reference proteome</keyword>
<evidence type="ECO:0000313" key="1">
    <source>
        <dbReference type="EMBL" id="KZB94112.1"/>
    </source>
</evidence>
<dbReference type="KEGG" id="smy:BJP26_00465"/>